<feature type="domain" description="Topoisomerase 6 subunit A/Spo11 TOPRIM" evidence="1">
    <location>
        <begin position="157"/>
        <end position="262"/>
    </location>
</feature>
<accession>A0A6J4QZ85</accession>
<evidence type="ECO:0000313" key="2">
    <source>
        <dbReference type="EMBL" id="CAA9450789.1"/>
    </source>
</evidence>
<dbReference type="GO" id="GO:0005694">
    <property type="term" value="C:chromosome"/>
    <property type="evidence" value="ECO:0007669"/>
    <property type="project" value="InterPro"/>
</dbReference>
<dbReference type="EMBL" id="CADCVF010000020">
    <property type="protein sequence ID" value="CAA9450789.1"/>
    <property type="molecule type" value="Genomic_DNA"/>
</dbReference>
<evidence type="ECO:0000259" key="1">
    <source>
        <dbReference type="Pfam" id="PF21180"/>
    </source>
</evidence>
<dbReference type="Gene3D" id="3.40.1360.10">
    <property type="match status" value="1"/>
</dbReference>
<proteinExistence type="predicted"/>
<protein>
    <recommendedName>
        <fullName evidence="1">Topoisomerase 6 subunit A/Spo11 TOPRIM domain-containing protein</fullName>
    </recommendedName>
</protein>
<name>A0A6J4QZ85_9ACTN</name>
<sequence length="418" mass="48593">MAKKNFDGDPGGLIGDAIFGVIKPIYKEGEKAKRALRASSKRYYYASEPKVSQKEIVFSVLGRAIQRAGAYFSARDLYYATRPLAYTHRDWEEDKRLEYKYFSQTLLTEYQERHGPIAGLWRDPRGNLHEPHTGSTVAIGTREIAAYEFPEYSFDKILYVEKEGEWPKLQAARLAERYDMAVASAKGYPVEAVRELFARAEGGDYQLFVFHDADIDGYEIARVLGEETRRMPHHSVEVIDIGLSVEDALEMDLDPEPFSRKKRMPYPLRRRISKVAREYLVEREERFELNAILPDTDRIEYIERKLEQNGVRGKVIPPDGRLGELSGEIYREEQDAWIDTMVKEMFLETLKGELAEEFKERFELDAPTVRQSIEKKFEKDRALSWRAALKERFAELQEEHDGDLRESVREKVIEALQE</sequence>
<dbReference type="GO" id="GO:0003677">
    <property type="term" value="F:DNA binding"/>
    <property type="evidence" value="ECO:0007669"/>
    <property type="project" value="InterPro"/>
</dbReference>
<dbReference type="SUPFAM" id="SSF56726">
    <property type="entry name" value="DNA topoisomerase IV, alpha subunit"/>
    <property type="match status" value="1"/>
</dbReference>
<dbReference type="Pfam" id="PF21180">
    <property type="entry name" value="TOP6A-Spo11_Toprim"/>
    <property type="match status" value="1"/>
</dbReference>
<dbReference type="AlphaFoldDB" id="A0A6J4QZ85"/>
<dbReference type="InterPro" id="IPR036078">
    <property type="entry name" value="Spo11/TopoVI_A_sf"/>
</dbReference>
<reference evidence="2" key="1">
    <citation type="submission" date="2020-02" db="EMBL/GenBank/DDBJ databases">
        <authorList>
            <person name="Meier V. D."/>
        </authorList>
    </citation>
    <scope>NUCLEOTIDE SEQUENCE</scope>
    <source>
        <strain evidence="2">AVDCRST_MAG58</strain>
    </source>
</reference>
<organism evidence="2">
    <name type="scientific">uncultured Rubrobacteraceae bacterium</name>
    <dbReference type="NCBI Taxonomy" id="349277"/>
    <lineage>
        <taxon>Bacteria</taxon>
        <taxon>Bacillati</taxon>
        <taxon>Actinomycetota</taxon>
        <taxon>Rubrobacteria</taxon>
        <taxon>Rubrobacterales</taxon>
        <taxon>Rubrobacteraceae</taxon>
        <taxon>environmental samples</taxon>
    </lineage>
</organism>
<gene>
    <name evidence="2" type="ORF">AVDCRST_MAG58-926</name>
</gene>
<dbReference type="InterPro" id="IPR034136">
    <property type="entry name" value="TOPRIM_Topo6A/Spo11"/>
</dbReference>